<dbReference type="EMBL" id="NFEZ01000003">
    <property type="protein sequence ID" value="PLT47370.1"/>
    <property type="molecule type" value="Genomic_DNA"/>
</dbReference>
<dbReference type="Proteomes" id="UP000234789">
    <property type="component" value="Unassembled WGS sequence"/>
</dbReference>
<dbReference type="AlphaFoldDB" id="A0A2N5NAR6"/>
<gene>
    <name evidence="1" type="ORF">B8V81_1594</name>
</gene>
<dbReference type="RefSeq" id="WP_101808081.1">
    <property type="nucleotide sequence ID" value="NZ_NFEZ01000003.1"/>
</dbReference>
<evidence type="ECO:0000313" key="1">
    <source>
        <dbReference type="EMBL" id="PLT47370.1"/>
    </source>
</evidence>
<organism evidence="1 2">
    <name type="scientific">Paenibacillus pasadenensis</name>
    <dbReference type="NCBI Taxonomy" id="217090"/>
    <lineage>
        <taxon>Bacteria</taxon>
        <taxon>Bacillati</taxon>
        <taxon>Bacillota</taxon>
        <taxon>Bacilli</taxon>
        <taxon>Bacillales</taxon>
        <taxon>Paenibacillaceae</taxon>
        <taxon>Paenibacillus</taxon>
    </lineage>
</organism>
<accession>A0A2N5NAR6</accession>
<comment type="caution">
    <text evidence="1">The sequence shown here is derived from an EMBL/GenBank/DDBJ whole genome shotgun (WGS) entry which is preliminary data.</text>
</comment>
<name>A0A2N5NAR6_9BACL</name>
<evidence type="ECO:0000313" key="2">
    <source>
        <dbReference type="Proteomes" id="UP000234789"/>
    </source>
</evidence>
<dbReference type="InterPro" id="IPR045507">
    <property type="entry name" value="DUF6483"/>
</dbReference>
<keyword evidence="2" id="KW-1185">Reference proteome</keyword>
<dbReference type="Pfam" id="PF20092">
    <property type="entry name" value="DUF6483"/>
    <property type="match status" value="1"/>
</dbReference>
<sequence>MFQRDYIMRMIEGMAQVSATILGLRKAGKQEEALQVVEELLDRQFGMNGRLLKSLSEDDLVRMLSRSGDPDPSLLLGLGLLLREEASVQDDLGRESAAFHTRLRALHLLLRASSYGAEPSPDGDAERLLGELSAYELPPDSKRRIAAWREEQGRYDRAEDLWYELHEDGRLEPGELGRFYGRLQHLTDESLERGGLSRQELLEAAKPWLAETGKE</sequence>
<proteinExistence type="predicted"/>
<reference evidence="1 2" key="1">
    <citation type="submission" date="2017-05" db="EMBL/GenBank/DDBJ databases">
        <title>Functional genome analysis of Paenibacillus pasadenensis strain R16: insights on endophytic life style and antifungal activity.</title>
        <authorList>
            <person name="Passera A."/>
            <person name="Marcolungo L."/>
            <person name="Casati P."/>
            <person name="Brasca M."/>
            <person name="Quaglino F."/>
            <person name="Delledonne M."/>
        </authorList>
    </citation>
    <scope>NUCLEOTIDE SEQUENCE [LARGE SCALE GENOMIC DNA]</scope>
    <source>
        <strain evidence="1 2">R16</strain>
    </source>
</reference>
<protein>
    <submittedName>
        <fullName evidence="1">Uncharacterized protein</fullName>
    </submittedName>
</protein>